<evidence type="ECO:0000313" key="2">
    <source>
        <dbReference type="Proteomes" id="UP001248819"/>
    </source>
</evidence>
<accession>A0ABU3D1R5</accession>
<sequence length="70" mass="7908">HLINQLLTSLRILIKISPKIIHGRIQRMRKMLPRAINLIQGTTRKIQEAKKIATITLATETTITGITIIP</sequence>
<dbReference type="Proteomes" id="UP001248819">
    <property type="component" value="Unassembled WGS sequence"/>
</dbReference>
<feature type="non-terminal residue" evidence="1">
    <location>
        <position position="70"/>
    </location>
</feature>
<gene>
    <name evidence="1" type="ORF">RM529_18040</name>
</gene>
<feature type="non-terminal residue" evidence="1">
    <location>
        <position position="1"/>
    </location>
</feature>
<dbReference type="EMBL" id="JAVRHP010000376">
    <property type="protein sequence ID" value="MDT0652045.1"/>
    <property type="molecule type" value="Genomic_DNA"/>
</dbReference>
<name>A0ABU3D1R5_9FLAO</name>
<dbReference type="RefSeq" id="WP_311486102.1">
    <property type="nucleotide sequence ID" value="NZ_JAVRHP010000376.1"/>
</dbReference>
<comment type="caution">
    <text evidence="1">The sequence shown here is derived from an EMBL/GenBank/DDBJ whole genome shotgun (WGS) entry which is preliminary data.</text>
</comment>
<keyword evidence="2" id="KW-1185">Reference proteome</keyword>
<protein>
    <submittedName>
        <fullName evidence="1">Uncharacterized protein</fullName>
    </submittedName>
</protein>
<reference evidence="1 2" key="1">
    <citation type="submission" date="2023-09" db="EMBL/GenBank/DDBJ databases">
        <authorList>
            <person name="Rey-Velasco X."/>
        </authorList>
    </citation>
    <scope>NUCLEOTIDE SEQUENCE [LARGE SCALE GENOMIC DNA]</scope>
    <source>
        <strain evidence="1 2">F297</strain>
    </source>
</reference>
<proteinExistence type="predicted"/>
<organism evidence="1 2">
    <name type="scientific">Autumnicola edwardsiae</name>
    <dbReference type="NCBI Taxonomy" id="3075594"/>
    <lineage>
        <taxon>Bacteria</taxon>
        <taxon>Pseudomonadati</taxon>
        <taxon>Bacteroidota</taxon>
        <taxon>Flavobacteriia</taxon>
        <taxon>Flavobacteriales</taxon>
        <taxon>Flavobacteriaceae</taxon>
        <taxon>Autumnicola</taxon>
    </lineage>
</organism>
<evidence type="ECO:0000313" key="1">
    <source>
        <dbReference type="EMBL" id="MDT0652045.1"/>
    </source>
</evidence>